<dbReference type="AlphaFoldDB" id="A0A9W4UM04"/>
<feature type="compositionally biased region" description="Low complexity" evidence="1">
    <location>
        <begin position="45"/>
        <end position="56"/>
    </location>
</feature>
<proteinExistence type="predicted"/>
<gene>
    <name evidence="2" type="ORF">PDIGIT_LOCUS10899</name>
</gene>
<name>A0A9W4UM04_9PLEO</name>
<protein>
    <submittedName>
        <fullName evidence="2">Uncharacterized protein</fullName>
    </submittedName>
</protein>
<sequence length="145" mass="16330">MKPATLANPSTNLYHVQYRAVSFYAPFSDPNTNKIPHSNLDIRKPSQNNPLPSQSSECDIENEDKMIENNFDNPGLVRITPHVHSRRAQCTSVNNHKPSLRSKANRCALQSINNQSIQADSQIMHPGGRISVRQPQYVLAPCRTR</sequence>
<evidence type="ECO:0000256" key="1">
    <source>
        <dbReference type="SAM" id="MobiDB-lite"/>
    </source>
</evidence>
<reference evidence="2" key="1">
    <citation type="submission" date="2023-01" db="EMBL/GenBank/DDBJ databases">
        <authorList>
            <person name="Van Ghelder C."/>
            <person name="Rancurel C."/>
        </authorList>
    </citation>
    <scope>NUCLEOTIDE SEQUENCE</scope>
    <source>
        <strain evidence="2">CNCM I-4278</strain>
    </source>
</reference>
<evidence type="ECO:0000313" key="2">
    <source>
        <dbReference type="EMBL" id="CAI6337784.1"/>
    </source>
</evidence>
<feature type="region of interest" description="Disordered" evidence="1">
    <location>
        <begin position="38"/>
        <end position="57"/>
    </location>
</feature>
<dbReference type="EMBL" id="CAOQHR010000007">
    <property type="protein sequence ID" value="CAI6337784.1"/>
    <property type="molecule type" value="Genomic_DNA"/>
</dbReference>
<organism evidence="2 3">
    <name type="scientific">Periconia digitata</name>
    <dbReference type="NCBI Taxonomy" id="1303443"/>
    <lineage>
        <taxon>Eukaryota</taxon>
        <taxon>Fungi</taxon>
        <taxon>Dikarya</taxon>
        <taxon>Ascomycota</taxon>
        <taxon>Pezizomycotina</taxon>
        <taxon>Dothideomycetes</taxon>
        <taxon>Pleosporomycetidae</taxon>
        <taxon>Pleosporales</taxon>
        <taxon>Massarineae</taxon>
        <taxon>Periconiaceae</taxon>
        <taxon>Periconia</taxon>
    </lineage>
</organism>
<accession>A0A9W4UM04</accession>
<keyword evidence="3" id="KW-1185">Reference proteome</keyword>
<evidence type="ECO:0000313" key="3">
    <source>
        <dbReference type="Proteomes" id="UP001152607"/>
    </source>
</evidence>
<dbReference type="Proteomes" id="UP001152607">
    <property type="component" value="Unassembled WGS sequence"/>
</dbReference>
<comment type="caution">
    <text evidence="2">The sequence shown here is derived from an EMBL/GenBank/DDBJ whole genome shotgun (WGS) entry which is preliminary data.</text>
</comment>